<protein>
    <submittedName>
        <fullName evidence="1">Uncharacterized protein</fullName>
    </submittedName>
</protein>
<reference evidence="1 2" key="1">
    <citation type="submission" date="2018-11" db="EMBL/GenBank/DDBJ databases">
        <authorList>
            <consortium name="Pathogen Informatics"/>
        </authorList>
    </citation>
    <scope>NUCLEOTIDE SEQUENCE [LARGE SCALE GENOMIC DNA]</scope>
</reference>
<dbReference type="EMBL" id="UYRV01025976">
    <property type="protein sequence ID" value="VDK78448.1"/>
    <property type="molecule type" value="Genomic_DNA"/>
</dbReference>
<proteinExistence type="predicted"/>
<evidence type="ECO:0000313" key="2">
    <source>
        <dbReference type="Proteomes" id="UP000271889"/>
    </source>
</evidence>
<dbReference type="OrthoDB" id="448954at2759"/>
<evidence type="ECO:0000313" key="1">
    <source>
        <dbReference type="EMBL" id="VDK78448.1"/>
    </source>
</evidence>
<feature type="non-terminal residue" evidence="1">
    <location>
        <position position="160"/>
    </location>
</feature>
<organism evidence="1 2">
    <name type="scientific">Cylicostephanus goldi</name>
    <name type="common">Nematode worm</name>
    <dbReference type="NCBI Taxonomy" id="71465"/>
    <lineage>
        <taxon>Eukaryota</taxon>
        <taxon>Metazoa</taxon>
        <taxon>Ecdysozoa</taxon>
        <taxon>Nematoda</taxon>
        <taxon>Chromadorea</taxon>
        <taxon>Rhabditida</taxon>
        <taxon>Rhabditina</taxon>
        <taxon>Rhabditomorpha</taxon>
        <taxon>Strongyloidea</taxon>
        <taxon>Strongylidae</taxon>
        <taxon>Cylicostephanus</taxon>
    </lineage>
</organism>
<gene>
    <name evidence="1" type="ORF">CGOC_LOCUS7458</name>
</gene>
<dbReference type="AlphaFoldDB" id="A0A3P6UH75"/>
<dbReference type="Proteomes" id="UP000271889">
    <property type="component" value="Unassembled WGS sequence"/>
</dbReference>
<sequence length="160" mass="19251">MEEQVSLSDDVWKNIENDMVNMLDRLCVAYKLAQIRYDLEQPFHKLSFFGIALGKKLDVNFEEYYQSAQRTRSEADKKKREEHLLQVMRRFFTEYSRQIFREQWYHMADLLLYKKREHDALIYGKQRPNFFKDSFFDGKIVMNNADVKEVLALLNSAGFK</sequence>
<accession>A0A3P6UH75</accession>
<keyword evidence="2" id="KW-1185">Reference proteome</keyword>
<name>A0A3P6UH75_CYLGO</name>